<comment type="caution">
    <text evidence="1">The sequence shown here is derived from an EMBL/GenBank/DDBJ whole genome shotgun (WGS) entry which is preliminary data.</text>
</comment>
<organism evidence="1 2">
    <name type="scientific">Alternaria gaisen</name>
    <dbReference type="NCBI Taxonomy" id="167740"/>
    <lineage>
        <taxon>Eukaryota</taxon>
        <taxon>Fungi</taxon>
        <taxon>Dikarya</taxon>
        <taxon>Ascomycota</taxon>
        <taxon>Pezizomycotina</taxon>
        <taxon>Dothideomycetes</taxon>
        <taxon>Pleosporomycetidae</taxon>
        <taxon>Pleosporales</taxon>
        <taxon>Pleosporineae</taxon>
        <taxon>Pleosporaceae</taxon>
        <taxon>Alternaria</taxon>
        <taxon>Alternaria sect. Alternaria</taxon>
    </lineage>
</organism>
<reference evidence="1 2" key="1">
    <citation type="journal article" date="2019" name="bioRxiv">
        <title>Genomics, evolutionary history and diagnostics of the Alternaria alternata species group including apple and Asian pear pathotypes.</title>
        <authorList>
            <person name="Armitage A.D."/>
            <person name="Cockerton H.M."/>
            <person name="Sreenivasaprasad S."/>
            <person name="Woodhall J.W."/>
            <person name="Lane C.R."/>
            <person name="Harrison R.J."/>
            <person name="Clarkson J.P."/>
        </authorList>
    </citation>
    <scope>NUCLEOTIDE SEQUENCE [LARGE SCALE GENOMIC DNA]</scope>
    <source>
        <strain evidence="1 2">FERA 650</strain>
    </source>
</reference>
<dbReference type="EMBL" id="PDWZ02000012">
    <property type="protein sequence ID" value="KAB2101098.1"/>
    <property type="molecule type" value="Genomic_DNA"/>
</dbReference>
<dbReference type="Proteomes" id="UP000293547">
    <property type="component" value="Unassembled WGS sequence"/>
</dbReference>
<accession>A0ACB6F9I1</accession>
<sequence>MKVVEKDTDRTAEVNVFVEGQVPALKEYGEYIDPRDKAICCYVALYEGDKPRIRGHFSGTTLAVAWDTIVDGVLRKANSYAAKAVSFQHKRKIETVKFLYKTTKGIIDTDITVAPLLGFATTQNNDPETIGTLELRLYITRQLGTWHDIGEVKKYFTVGGSIGDKQTGSMEQKVSYKVIPPTFEMSFDTNATLLEDRQPSLQQRKVDAKRPGTEPWAIFRFHYRSQAEILTRGMEMTYDPNSKEKPKPHTLFLNPVPPLQLGENPCKNDRDALSRSSSSSSPMPPGKPSTPARSTKPGLKVRVKKALDSLETDRGAPTISTGNDGDKVVDKIAVTPPGPAANSIAKLSNLPGLEAKSAISHPERPAVAAEETIRKPPQSPITQGKKPVERPAPISGITSMRKKPDTPPVAAIPTKRQICTTNSTTSEPKRTKAVLTPPAPFIEPVIPSTPRRSPTPKPMSIERQLADQRKKLEELRRKRSDTAHKQAVIDKEMMPYKQRMAEELDRLHQMMTEEENAYAEETEHYSASIGILQAFKKAEGSN</sequence>
<evidence type="ECO:0000313" key="2">
    <source>
        <dbReference type="Proteomes" id="UP000293547"/>
    </source>
</evidence>
<evidence type="ECO:0000313" key="1">
    <source>
        <dbReference type="EMBL" id="KAB2101098.1"/>
    </source>
</evidence>
<gene>
    <name evidence="1" type="ORF">AG0111_0g11080</name>
</gene>
<name>A0ACB6F9I1_9PLEO</name>
<proteinExistence type="predicted"/>
<keyword evidence="2" id="KW-1185">Reference proteome</keyword>
<protein>
    <submittedName>
        <fullName evidence="1">Uncharacterized protein</fullName>
    </submittedName>
</protein>